<comment type="subcellular location">
    <subcellularLocation>
        <location evidence="3">Cell membrane</location>
        <topology evidence="3">Multi-pass membrane protein</topology>
    </subcellularLocation>
    <subcellularLocation>
        <location evidence="1">Membrane</location>
        <topology evidence="1">Multi-pass membrane protein</topology>
    </subcellularLocation>
</comment>
<keyword evidence="3" id="KW-0813">Transport</keyword>
<keyword evidence="6" id="KW-1185">Reference proteome</keyword>
<feature type="transmembrane region" description="Helical" evidence="3">
    <location>
        <begin position="537"/>
        <end position="559"/>
    </location>
</feature>
<feature type="transmembrane region" description="Helical" evidence="3">
    <location>
        <begin position="385"/>
        <end position="405"/>
    </location>
</feature>
<dbReference type="PANTHER" id="PTHR11388">
    <property type="entry name" value="ORGANIC ANION TRANSPORTER"/>
    <property type="match status" value="1"/>
</dbReference>
<keyword evidence="3" id="KW-0812">Transmembrane</keyword>
<dbReference type="InterPro" id="IPR004156">
    <property type="entry name" value="OATP"/>
</dbReference>
<dbReference type="NCBIfam" id="TIGR00805">
    <property type="entry name" value="oat"/>
    <property type="match status" value="1"/>
</dbReference>
<keyword evidence="2" id="KW-1015">Disulfide bond</keyword>
<feature type="transmembrane region" description="Helical" evidence="3">
    <location>
        <begin position="153"/>
        <end position="181"/>
    </location>
</feature>
<dbReference type="EMBL" id="CADEPM010000002">
    <property type="protein sequence ID" value="CAB3400542.1"/>
    <property type="molecule type" value="Genomic_DNA"/>
</dbReference>
<feature type="transmembrane region" description="Helical" evidence="3">
    <location>
        <begin position="499"/>
        <end position="525"/>
    </location>
</feature>
<feature type="transmembrane region" description="Helical" evidence="3">
    <location>
        <begin position="240"/>
        <end position="262"/>
    </location>
</feature>
<dbReference type="GO" id="GO:0006811">
    <property type="term" value="P:monoatomic ion transport"/>
    <property type="evidence" value="ECO:0007669"/>
    <property type="project" value="UniProtKB-KW"/>
</dbReference>
<evidence type="ECO:0000313" key="6">
    <source>
        <dbReference type="Proteomes" id="UP000494206"/>
    </source>
</evidence>
<evidence type="ECO:0000256" key="3">
    <source>
        <dbReference type="RuleBase" id="RU362056"/>
    </source>
</evidence>
<dbReference type="GO" id="GO:0015347">
    <property type="term" value="F:sodium-independent organic anion transmembrane transporter activity"/>
    <property type="evidence" value="ECO:0007669"/>
    <property type="project" value="TreeGrafter"/>
</dbReference>
<dbReference type="Gene3D" id="1.20.1250.20">
    <property type="entry name" value="MFS general substrate transporter like domains"/>
    <property type="match status" value="1"/>
</dbReference>
<dbReference type="SUPFAM" id="SSF103473">
    <property type="entry name" value="MFS general substrate transporter"/>
    <property type="match status" value="1"/>
</dbReference>
<reference evidence="5 6" key="1">
    <citation type="submission" date="2020-04" db="EMBL/GenBank/DDBJ databases">
        <authorList>
            <person name="Laetsch R D."/>
            <person name="Stevens L."/>
            <person name="Kumar S."/>
            <person name="Blaxter L. M."/>
        </authorList>
    </citation>
    <scope>NUCLEOTIDE SEQUENCE [LARGE SCALE GENOMIC DNA]</scope>
</reference>
<feature type="transmembrane region" description="Helical" evidence="3">
    <location>
        <begin position="12"/>
        <end position="36"/>
    </location>
</feature>
<comment type="similarity">
    <text evidence="3">Belongs to the organo anion transporter (TC 2.A.60) family.</text>
</comment>
<feature type="transmembrane region" description="Helical" evidence="3">
    <location>
        <begin position="193"/>
        <end position="220"/>
    </location>
</feature>
<dbReference type="GO" id="GO:0016323">
    <property type="term" value="C:basolateral plasma membrane"/>
    <property type="evidence" value="ECO:0007669"/>
    <property type="project" value="TreeGrafter"/>
</dbReference>
<dbReference type="PROSITE" id="PS50850">
    <property type="entry name" value="MFS"/>
    <property type="match status" value="1"/>
</dbReference>
<dbReference type="OrthoDB" id="5062115at2759"/>
<feature type="domain" description="Major facilitator superfamily (MFS) profile" evidence="4">
    <location>
        <begin position="19"/>
        <end position="616"/>
    </location>
</feature>
<keyword evidence="3" id="KW-0406">Ion transport</keyword>
<protein>
    <recommendedName>
        <fullName evidence="3">Solute carrier organic anion transporter family member</fullName>
    </recommendedName>
</protein>
<evidence type="ECO:0000259" key="4">
    <source>
        <dbReference type="PROSITE" id="PS50850"/>
    </source>
</evidence>
<dbReference type="GO" id="GO:0043252">
    <property type="term" value="P:sodium-independent organic anion transport"/>
    <property type="evidence" value="ECO:0007669"/>
    <property type="project" value="TreeGrafter"/>
</dbReference>
<keyword evidence="3" id="KW-0472">Membrane</keyword>
<dbReference type="PANTHER" id="PTHR11388:SF142">
    <property type="entry name" value="SOLUTE CARRIER ORGANIC ANION TRANSPORTER FAMILY MEMBER 5A1"/>
    <property type="match status" value="1"/>
</dbReference>
<name>A0A8S1EEH8_9PELO</name>
<feature type="transmembrane region" description="Helical" evidence="3">
    <location>
        <begin position="56"/>
        <end position="76"/>
    </location>
</feature>
<dbReference type="Pfam" id="PF03137">
    <property type="entry name" value="OATP"/>
    <property type="match status" value="1"/>
</dbReference>
<organism evidence="5 6">
    <name type="scientific">Caenorhabditis bovis</name>
    <dbReference type="NCBI Taxonomy" id="2654633"/>
    <lineage>
        <taxon>Eukaryota</taxon>
        <taxon>Metazoa</taxon>
        <taxon>Ecdysozoa</taxon>
        <taxon>Nematoda</taxon>
        <taxon>Chromadorea</taxon>
        <taxon>Rhabditida</taxon>
        <taxon>Rhabditina</taxon>
        <taxon>Rhabditomorpha</taxon>
        <taxon>Rhabditoidea</taxon>
        <taxon>Rhabditidae</taxon>
        <taxon>Peloderinae</taxon>
        <taxon>Caenorhabditis</taxon>
    </lineage>
</organism>
<dbReference type="Proteomes" id="UP000494206">
    <property type="component" value="Unassembled WGS sequence"/>
</dbReference>
<proteinExistence type="inferred from homology"/>
<dbReference type="AlphaFoldDB" id="A0A8S1EEH8"/>
<evidence type="ECO:0000256" key="1">
    <source>
        <dbReference type="ARBA" id="ARBA00004141"/>
    </source>
</evidence>
<dbReference type="InterPro" id="IPR020846">
    <property type="entry name" value="MFS_dom"/>
</dbReference>
<evidence type="ECO:0000313" key="5">
    <source>
        <dbReference type="EMBL" id="CAB3400542.1"/>
    </source>
</evidence>
<sequence>MTEQIPLPGKKYTFSINCFVFLMVLVIAVQGTYLGYFVGMLTTLEKRFGFSSEKSGWLLSLYDIGHTAAILLIGYIGSHYHLPRITGIGVLLSAISMFSLALPVVFYGTVDYTQEQLLSRREAYVLEMKCDSSNEREFSSQGEDCNRDHSEHIMAFIILSLGQLCAGIFAAPFNTIAYVYIDCNVQHKRDSPFLLGLLTSMYAFGPALGFLLSSLLTGIYTTLGKAPDNIGTHDEHWIGAWWLGFVCCGVAYLFLTIPFFLFPKTYKHPDSFHLMLEESQRHYQNEEPQSVREKLETFCREFPSVLTKLIKNKIYITMVIAWMFGSYLIGGYQTYLPKFIETQYGRSASTADIYSGIISVGAIAASTALGGYILSKFNIAPRSSLLCLVASWIIILVSYIIGMNLGCSQPHVDGLSYRHEFSTWQFYHNREMEVSCIETCNCHSVMKFDGVSGIGRNFYSPCHAGCTDYDVFSNTWSNCYCLDEQRVQRGFEHPSCDIFFAYLAVMLIGLFLGNLFFMVTMMIVLRSVFDEEKVIALSLASFITNIFGFIPAPVIYGFFIDMCCILWNSQCPNERGNCVLYDNESFTKMFHGINGFFQIFAIVFALICYFLSKKVQLPEEIIMREIEEQELQELRRSQR</sequence>
<feature type="transmembrane region" description="Helical" evidence="3">
    <location>
        <begin position="353"/>
        <end position="373"/>
    </location>
</feature>
<evidence type="ECO:0000256" key="2">
    <source>
        <dbReference type="ARBA" id="ARBA00023157"/>
    </source>
</evidence>
<gene>
    <name evidence="5" type="ORF">CBOVIS_LOCUS3457</name>
</gene>
<keyword evidence="3" id="KW-1133">Transmembrane helix</keyword>
<feature type="transmembrane region" description="Helical" evidence="3">
    <location>
        <begin position="589"/>
        <end position="611"/>
    </location>
</feature>
<accession>A0A8S1EEH8</accession>
<dbReference type="InterPro" id="IPR036259">
    <property type="entry name" value="MFS_trans_sf"/>
</dbReference>
<comment type="caution">
    <text evidence="5">The sequence shown here is derived from an EMBL/GenBank/DDBJ whole genome shotgun (WGS) entry which is preliminary data.</text>
</comment>
<dbReference type="CDD" id="cd17336">
    <property type="entry name" value="MFS_SLCO_OATP"/>
    <property type="match status" value="1"/>
</dbReference>
<feature type="transmembrane region" description="Helical" evidence="3">
    <location>
        <begin position="88"/>
        <end position="110"/>
    </location>
</feature>
<feature type="transmembrane region" description="Helical" evidence="3">
    <location>
        <begin position="314"/>
        <end position="333"/>
    </location>
</feature>